<dbReference type="OrthoDB" id="5596291at2759"/>
<dbReference type="GO" id="GO:0003676">
    <property type="term" value="F:nucleic acid binding"/>
    <property type="evidence" value="ECO:0007669"/>
    <property type="project" value="InterPro"/>
</dbReference>
<dbReference type="PANTHER" id="PTHR48475">
    <property type="entry name" value="RIBONUCLEASE H"/>
    <property type="match status" value="1"/>
</dbReference>
<dbReference type="SUPFAM" id="SSF53098">
    <property type="entry name" value="Ribonuclease H-like"/>
    <property type="match status" value="1"/>
</dbReference>
<dbReference type="InterPro" id="IPR036397">
    <property type="entry name" value="RNaseH_sf"/>
</dbReference>
<keyword evidence="1" id="KW-1185">Reference proteome</keyword>
<dbReference type="PANTHER" id="PTHR48475:SF1">
    <property type="entry name" value="RNASE H TYPE-1 DOMAIN-CONTAINING PROTEIN"/>
    <property type="match status" value="1"/>
</dbReference>
<dbReference type="KEGG" id="mcha:111016196"/>
<protein>
    <submittedName>
        <fullName evidence="2">Uncharacterized protein LOC111016196</fullName>
    </submittedName>
</protein>
<dbReference type="Proteomes" id="UP000504603">
    <property type="component" value="Unplaced"/>
</dbReference>
<proteinExistence type="predicted"/>
<dbReference type="Gene3D" id="3.30.420.10">
    <property type="entry name" value="Ribonuclease H-like superfamily/Ribonuclease H"/>
    <property type="match status" value="1"/>
</dbReference>
<organism evidence="1 2">
    <name type="scientific">Momordica charantia</name>
    <name type="common">Bitter gourd</name>
    <name type="synonym">Balsam pear</name>
    <dbReference type="NCBI Taxonomy" id="3673"/>
    <lineage>
        <taxon>Eukaryota</taxon>
        <taxon>Viridiplantae</taxon>
        <taxon>Streptophyta</taxon>
        <taxon>Embryophyta</taxon>
        <taxon>Tracheophyta</taxon>
        <taxon>Spermatophyta</taxon>
        <taxon>Magnoliopsida</taxon>
        <taxon>eudicotyledons</taxon>
        <taxon>Gunneridae</taxon>
        <taxon>Pentapetalae</taxon>
        <taxon>rosids</taxon>
        <taxon>fabids</taxon>
        <taxon>Cucurbitales</taxon>
        <taxon>Cucurbitaceae</taxon>
        <taxon>Momordiceae</taxon>
        <taxon>Momordica</taxon>
    </lineage>
</organism>
<dbReference type="GeneID" id="111016196"/>
<name>A0A6J1D094_MOMCH</name>
<gene>
    <name evidence="2" type="primary">LOC111016196</name>
</gene>
<evidence type="ECO:0000313" key="2">
    <source>
        <dbReference type="RefSeq" id="XP_022147184.1"/>
    </source>
</evidence>
<dbReference type="AlphaFoldDB" id="A0A6J1D094"/>
<sequence>MDKLCEKFSFKQYKSSKYNVAANGLAEAFNKTLCNLLKILVSKTKRDWQEKISEVLWAHRTTHRAPTGATPYSLVYGVEAILPLEREIPSLQKVVLEGLTIEDNAKLRLQELEALHEKRLDAQQILECYQTRMTKASIKMFGLGHFRLVIWCLLFEDLSSRRVTHGISPHLNGTDPTSSNKSTQMERIRSLIKID</sequence>
<dbReference type="InterPro" id="IPR012337">
    <property type="entry name" value="RNaseH-like_sf"/>
</dbReference>
<dbReference type="RefSeq" id="XP_022147184.1">
    <property type="nucleotide sequence ID" value="XM_022291492.1"/>
</dbReference>
<reference evidence="2" key="1">
    <citation type="submission" date="2025-08" db="UniProtKB">
        <authorList>
            <consortium name="RefSeq"/>
        </authorList>
    </citation>
    <scope>IDENTIFICATION</scope>
    <source>
        <strain evidence="2">OHB3-1</strain>
    </source>
</reference>
<evidence type="ECO:0000313" key="1">
    <source>
        <dbReference type="Proteomes" id="UP000504603"/>
    </source>
</evidence>
<accession>A0A6J1D094</accession>